<protein>
    <submittedName>
        <fullName evidence="2">Carboxymuconolactone decarboxylase family protein</fullName>
    </submittedName>
</protein>
<keyword evidence="3" id="KW-1185">Reference proteome</keyword>
<feature type="domain" description="Carboxymuconolactone decarboxylase-like" evidence="1">
    <location>
        <begin position="15"/>
        <end position="96"/>
    </location>
</feature>
<reference evidence="2" key="1">
    <citation type="submission" date="2022-05" db="EMBL/GenBank/DDBJ databases">
        <authorList>
            <person name="Jo J.-H."/>
            <person name="Im W.-T."/>
        </authorList>
    </citation>
    <scope>NUCLEOTIDE SEQUENCE</scope>
    <source>
        <strain evidence="2">SE220</strain>
    </source>
</reference>
<dbReference type="NCBIfam" id="TIGR00778">
    <property type="entry name" value="ahpD_dom"/>
    <property type="match status" value="1"/>
</dbReference>
<evidence type="ECO:0000313" key="2">
    <source>
        <dbReference type="EMBL" id="MCL6729052.1"/>
    </source>
</evidence>
<dbReference type="InterPro" id="IPR003779">
    <property type="entry name" value="CMD-like"/>
</dbReference>
<dbReference type="PANTHER" id="PTHR34846:SF10">
    <property type="entry name" value="CYTOPLASMIC PROTEIN"/>
    <property type="match status" value="1"/>
</dbReference>
<dbReference type="InterPro" id="IPR004675">
    <property type="entry name" value="AhpD_core"/>
</dbReference>
<dbReference type="Gene3D" id="1.20.1290.10">
    <property type="entry name" value="AhpD-like"/>
    <property type="match status" value="1"/>
</dbReference>
<organism evidence="2 3">
    <name type="scientific">Sphingomonas hankyongi</name>
    <dbReference type="NCBI Taxonomy" id="2908209"/>
    <lineage>
        <taxon>Bacteria</taxon>
        <taxon>Pseudomonadati</taxon>
        <taxon>Pseudomonadota</taxon>
        <taxon>Alphaproteobacteria</taxon>
        <taxon>Sphingomonadales</taxon>
        <taxon>Sphingomonadaceae</taxon>
        <taxon>Sphingomonas</taxon>
    </lineage>
</organism>
<comment type="caution">
    <text evidence="2">The sequence shown here is derived from an EMBL/GenBank/DDBJ whole genome shotgun (WGS) entry which is preliminary data.</text>
</comment>
<sequence length="164" mass="18479">MAAEPLRMDVAKIAPDAYRHFLQLEGLIMQHVDRKLLHLLKLRASQINGCAYCIAMHTDEALREGEPVERLTLLDAWEESTLYSEKERAAFAWIEEVTLIADSGASREAYEALKVHFSEEEIGWLTLAAVQINAWNRIAISSRAQYDRAMFAHAAPAQKATEPA</sequence>
<dbReference type="Pfam" id="PF02627">
    <property type="entry name" value="CMD"/>
    <property type="match status" value="1"/>
</dbReference>
<dbReference type="RefSeq" id="WP_249830537.1">
    <property type="nucleotide sequence ID" value="NZ_JAMGBE010000001.1"/>
</dbReference>
<accession>A0ABT0RZP1</accession>
<dbReference type="Proteomes" id="UP001165342">
    <property type="component" value="Unassembled WGS sequence"/>
</dbReference>
<dbReference type="EMBL" id="JAMGBE010000001">
    <property type="protein sequence ID" value="MCL6729052.1"/>
    <property type="molecule type" value="Genomic_DNA"/>
</dbReference>
<gene>
    <name evidence="2" type="ORF">LZ538_03150</name>
</gene>
<evidence type="ECO:0000313" key="3">
    <source>
        <dbReference type="Proteomes" id="UP001165342"/>
    </source>
</evidence>
<name>A0ABT0RZP1_9SPHN</name>
<dbReference type="InterPro" id="IPR029032">
    <property type="entry name" value="AhpD-like"/>
</dbReference>
<proteinExistence type="predicted"/>
<dbReference type="SUPFAM" id="SSF69118">
    <property type="entry name" value="AhpD-like"/>
    <property type="match status" value="1"/>
</dbReference>
<dbReference type="PANTHER" id="PTHR34846">
    <property type="entry name" value="4-CARBOXYMUCONOLACTONE DECARBOXYLASE FAMILY PROTEIN (AFU_ORTHOLOGUE AFUA_6G11590)"/>
    <property type="match status" value="1"/>
</dbReference>
<evidence type="ECO:0000259" key="1">
    <source>
        <dbReference type="Pfam" id="PF02627"/>
    </source>
</evidence>